<dbReference type="PROSITE" id="PS50255">
    <property type="entry name" value="CYTOCHROME_B5_2"/>
    <property type="match status" value="1"/>
</dbReference>
<dbReference type="EMBL" id="CAJNOV010000022">
    <property type="protein sequence ID" value="CAF0957921.1"/>
    <property type="molecule type" value="Genomic_DNA"/>
</dbReference>
<evidence type="ECO:0000313" key="10">
    <source>
        <dbReference type="EMBL" id="CAF0957921.1"/>
    </source>
</evidence>
<evidence type="ECO:0000313" key="15">
    <source>
        <dbReference type="EMBL" id="CAF3828013.1"/>
    </source>
</evidence>
<evidence type="ECO:0000256" key="3">
    <source>
        <dbReference type="ARBA" id="ARBA00022692"/>
    </source>
</evidence>
<dbReference type="Proteomes" id="UP000663856">
    <property type="component" value="Unassembled WGS sequence"/>
</dbReference>
<evidence type="ECO:0000313" key="17">
    <source>
        <dbReference type="EMBL" id="CAF5192844.1"/>
    </source>
</evidence>
<feature type="domain" description="Cytochrome b5 heme-binding" evidence="9">
    <location>
        <begin position="25"/>
        <end position="101"/>
    </location>
</feature>
<dbReference type="AlphaFoldDB" id="A0A816WY80"/>
<evidence type="ECO:0000313" key="11">
    <source>
        <dbReference type="EMBL" id="CAF1491895.1"/>
    </source>
</evidence>
<organism evidence="14 18">
    <name type="scientific">Rotaria magnacalcarata</name>
    <dbReference type="NCBI Taxonomy" id="392030"/>
    <lineage>
        <taxon>Eukaryota</taxon>
        <taxon>Metazoa</taxon>
        <taxon>Spiralia</taxon>
        <taxon>Gnathifera</taxon>
        <taxon>Rotifera</taxon>
        <taxon>Eurotatoria</taxon>
        <taxon>Bdelloidea</taxon>
        <taxon>Philodinida</taxon>
        <taxon>Philodinidae</taxon>
        <taxon>Rotaria</taxon>
    </lineage>
</organism>
<sequence length="113" mass="13181">MDFFHVLNDLQSKLLNLTVGQLPKRKQYTLKDVSAHCTETDCWMVIRDRVYDLTDFMREHPAGSDIMLEYAGTDATMVFSDKPHSLDAWIILEKYLIGELVPEERMFDDNYSS</sequence>
<gene>
    <name evidence="10" type="ORF">CJN711_LOCUS271</name>
    <name evidence="11" type="ORF">KQP761_LOCUS14140</name>
    <name evidence="14" type="ORF">MBJ925_LOCUS29352</name>
    <name evidence="16" type="ORF">OVN521_LOCUS8591</name>
    <name evidence="17" type="ORF">SMN809_LOCUS72885</name>
    <name evidence="15" type="ORF">UXM345_LOCUS6415</name>
    <name evidence="13" type="ORF">WKI299_LOCUS27848</name>
    <name evidence="12" type="ORF">XDN619_LOCUS21331</name>
</gene>
<dbReference type="PROSITE" id="PS00191">
    <property type="entry name" value="CYTOCHROME_B5_1"/>
    <property type="match status" value="1"/>
</dbReference>
<dbReference type="InterPro" id="IPR018506">
    <property type="entry name" value="Cyt_B5_heme-BS"/>
</dbReference>
<evidence type="ECO:0000313" key="19">
    <source>
        <dbReference type="Proteomes" id="UP000663866"/>
    </source>
</evidence>
<dbReference type="PRINTS" id="PR00363">
    <property type="entry name" value="CYTOCHROMEB5"/>
</dbReference>
<comment type="similarity">
    <text evidence="7 8">Belongs to the cytochrome b5 family.</text>
</comment>
<dbReference type="OrthoDB" id="260519at2759"/>
<dbReference type="Proteomes" id="UP000663887">
    <property type="component" value="Unassembled WGS sequence"/>
</dbReference>
<dbReference type="SMART" id="SM01117">
    <property type="entry name" value="Cyt-b5"/>
    <property type="match status" value="1"/>
</dbReference>
<dbReference type="EMBL" id="CAJNRG010009462">
    <property type="protein sequence ID" value="CAF2113992.1"/>
    <property type="molecule type" value="Genomic_DNA"/>
</dbReference>
<dbReference type="EMBL" id="CAJOBF010000508">
    <property type="protein sequence ID" value="CAF3828013.1"/>
    <property type="molecule type" value="Genomic_DNA"/>
</dbReference>
<evidence type="ECO:0000256" key="2">
    <source>
        <dbReference type="ARBA" id="ARBA00022617"/>
    </source>
</evidence>
<dbReference type="Proteomes" id="UP000663824">
    <property type="component" value="Unassembled WGS sequence"/>
</dbReference>
<dbReference type="PANTHER" id="PTHR19359">
    <property type="entry name" value="CYTOCHROME B5"/>
    <property type="match status" value="1"/>
</dbReference>
<evidence type="ECO:0000256" key="6">
    <source>
        <dbReference type="ARBA" id="ARBA00023136"/>
    </source>
</evidence>
<dbReference type="Gene3D" id="3.10.120.10">
    <property type="entry name" value="Cytochrome b5-like heme/steroid binding domain"/>
    <property type="match status" value="1"/>
</dbReference>
<dbReference type="FunFam" id="3.10.120.10:FF:000002">
    <property type="entry name" value="Cytochrome b5 type B"/>
    <property type="match status" value="1"/>
</dbReference>
<evidence type="ECO:0000256" key="5">
    <source>
        <dbReference type="ARBA" id="ARBA00023004"/>
    </source>
</evidence>
<evidence type="ECO:0000259" key="9">
    <source>
        <dbReference type="PROSITE" id="PS50255"/>
    </source>
</evidence>
<protein>
    <recommendedName>
        <fullName evidence="9">Cytochrome b5 heme-binding domain-containing protein</fullName>
    </recommendedName>
</protein>
<keyword evidence="2 8" id="KW-0349">Heme</keyword>
<evidence type="ECO:0000313" key="16">
    <source>
        <dbReference type="EMBL" id="CAF3883461.1"/>
    </source>
</evidence>
<comment type="subcellular location">
    <subcellularLocation>
        <location evidence="1">Membrane</location>
    </subcellularLocation>
</comment>
<dbReference type="InterPro" id="IPR050668">
    <property type="entry name" value="Cytochrome_b5"/>
</dbReference>
<keyword evidence="6" id="KW-0472">Membrane</keyword>
<evidence type="ECO:0000313" key="12">
    <source>
        <dbReference type="EMBL" id="CAF2113992.1"/>
    </source>
</evidence>
<name>A0A816WY80_9BILA</name>
<dbReference type="EMBL" id="CAJOBG010001004">
    <property type="protein sequence ID" value="CAF3883461.1"/>
    <property type="molecule type" value="Genomic_DNA"/>
</dbReference>
<comment type="caution">
    <text evidence="14">The sequence shown here is derived from an EMBL/GenBank/DDBJ whole genome shotgun (WGS) entry which is preliminary data.</text>
</comment>
<evidence type="ECO:0000256" key="7">
    <source>
        <dbReference type="ARBA" id="ARBA00038168"/>
    </source>
</evidence>
<dbReference type="Proteomes" id="UP000663834">
    <property type="component" value="Unassembled WGS sequence"/>
</dbReference>
<proteinExistence type="inferred from homology"/>
<evidence type="ECO:0000313" key="14">
    <source>
        <dbReference type="EMBL" id="CAF2140140.1"/>
    </source>
</evidence>
<dbReference type="InterPro" id="IPR036400">
    <property type="entry name" value="Cyt_B5-like_heme/steroid_sf"/>
</dbReference>
<dbReference type="EMBL" id="CAJNRE010015702">
    <property type="protein sequence ID" value="CAF2140140.1"/>
    <property type="molecule type" value="Genomic_DNA"/>
</dbReference>
<dbReference type="GO" id="GO:0016020">
    <property type="term" value="C:membrane"/>
    <property type="evidence" value="ECO:0007669"/>
    <property type="project" value="UniProtKB-SubCell"/>
</dbReference>
<dbReference type="SUPFAM" id="SSF55856">
    <property type="entry name" value="Cytochrome b5-like heme/steroid binding domain"/>
    <property type="match status" value="1"/>
</dbReference>
<keyword evidence="5 8" id="KW-0408">Iron</keyword>
<dbReference type="EMBL" id="CAJNOW010006623">
    <property type="protein sequence ID" value="CAF1491895.1"/>
    <property type="molecule type" value="Genomic_DNA"/>
</dbReference>
<dbReference type="Proteomes" id="UP000663866">
    <property type="component" value="Unassembled WGS sequence"/>
</dbReference>
<keyword evidence="4 8" id="KW-0479">Metal-binding</keyword>
<dbReference type="EMBL" id="CAJOBI010326676">
    <property type="protein sequence ID" value="CAF5192844.1"/>
    <property type="molecule type" value="Genomic_DNA"/>
</dbReference>
<accession>A0A816WY80</accession>
<dbReference type="InterPro" id="IPR001199">
    <property type="entry name" value="Cyt_B5-like_heme/steroid-bd"/>
</dbReference>
<keyword evidence="19" id="KW-1185">Reference proteome</keyword>
<evidence type="ECO:0000256" key="1">
    <source>
        <dbReference type="ARBA" id="ARBA00004370"/>
    </source>
</evidence>
<evidence type="ECO:0000313" key="18">
    <source>
        <dbReference type="Proteomes" id="UP000663824"/>
    </source>
</evidence>
<dbReference type="EMBL" id="CAJNRF010012223">
    <property type="protein sequence ID" value="CAF2138608.1"/>
    <property type="molecule type" value="Genomic_DNA"/>
</dbReference>
<evidence type="ECO:0000256" key="8">
    <source>
        <dbReference type="RuleBase" id="RU362121"/>
    </source>
</evidence>
<dbReference type="Proteomes" id="UP000663855">
    <property type="component" value="Unassembled WGS sequence"/>
</dbReference>
<reference evidence="14" key="1">
    <citation type="submission" date="2021-02" db="EMBL/GenBank/DDBJ databases">
        <authorList>
            <person name="Nowell W R."/>
        </authorList>
    </citation>
    <scope>NUCLEOTIDE SEQUENCE</scope>
</reference>
<dbReference type="Proteomes" id="UP000676336">
    <property type="component" value="Unassembled WGS sequence"/>
</dbReference>
<keyword evidence="3" id="KW-0812">Transmembrane</keyword>
<dbReference type="Pfam" id="PF00173">
    <property type="entry name" value="Cyt-b5"/>
    <property type="match status" value="1"/>
</dbReference>
<evidence type="ECO:0000256" key="4">
    <source>
        <dbReference type="ARBA" id="ARBA00022723"/>
    </source>
</evidence>
<evidence type="ECO:0000313" key="13">
    <source>
        <dbReference type="EMBL" id="CAF2138608.1"/>
    </source>
</evidence>
<dbReference type="Proteomes" id="UP000663842">
    <property type="component" value="Unassembled WGS sequence"/>
</dbReference>
<dbReference type="GO" id="GO:0020037">
    <property type="term" value="F:heme binding"/>
    <property type="evidence" value="ECO:0007669"/>
    <property type="project" value="UniProtKB-UniRule"/>
</dbReference>
<dbReference type="GO" id="GO:0046872">
    <property type="term" value="F:metal ion binding"/>
    <property type="evidence" value="ECO:0007669"/>
    <property type="project" value="UniProtKB-UniRule"/>
</dbReference>